<dbReference type="eggNOG" id="COG0723">
    <property type="taxonomic scope" value="Bacteria"/>
</dbReference>
<evidence type="ECO:0000256" key="12">
    <source>
        <dbReference type="ARBA" id="ARBA00022967"/>
    </source>
</evidence>
<dbReference type="InterPro" id="IPR017941">
    <property type="entry name" value="Rieske_2Fe-2S"/>
</dbReference>
<dbReference type="InterPro" id="IPR006317">
    <property type="entry name" value="Ubiquinol_cyt_c_Rdtase_Fe-S-su"/>
</dbReference>
<keyword evidence="10" id="KW-0001">2Fe-2S</keyword>
<accession>A0A0H3G502</accession>
<gene>
    <name evidence="24" type="ordered locus">Zmob_0349</name>
</gene>
<dbReference type="InterPro" id="IPR006311">
    <property type="entry name" value="TAT_signal"/>
</dbReference>
<keyword evidence="17 20" id="KW-0472">Membrane</keyword>
<dbReference type="HOGENOM" id="CLU_055690_0_2_5"/>
<dbReference type="PANTHER" id="PTHR10134">
    <property type="entry name" value="CYTOCHROME B-C1 COMPLEX SUBUNIT RIESKE, MITOCHONDRIAL"/>
    <property type="match status" value="1"/>
</dbReference>
<evidence type="ECO:0000256" key="15">
    <source>
        <dbReference type="ARBA" id="ARBA00023004"/>
    </source>
</evidence>
<evidence type="ECO:0000256" key="11">
    <source>
        <dbReference type="ARBA" id="ARBA00022723"/>
    </source>
</evidence>
<organism evidence="24 25">
    <name type="scientific">Zymomonas mobilis subsp. mobilis (strain ATCC 10988 / DSM 424 / LMG 404 / NCIMB 8938 / NRRL B-806 / ZM1)</name>
    <dbReference type="NCBI Taxonomy" id="555217"/>
    <lineage>
        <taxon>Bacteria</taxon>
        <taxon>Pseudomonadati</taxon>
        <taxon>Pseudomonadota</taxon>
        <taxon>Alphaproteobacteria</taxon>
        <taxon>Sphingomonadales</taxon>
        <taxon>Zymomonadaceae</taxon>
        <taxon>Zymomonas</taxon>
    </lineage>
</organism>
<dbReference type="NCBIfam" id="TIGR01416">
    <property type="entry name" value="Rieske_proteo"/>
    <property type="match status" value="1"/>
</dbReference>
<keyword evidence="8" id="KW-1003">Cell membrane</keyword>
<evidence type="ECO:0000256" key="3">
    <source>
        <dbReference type="ARBA" id="ARBA00010651"/>
    </source>
</evidence>
<dbReference type="Pfam" id="PF10399">
    <property type="entry name" value="UCR_Fe-S_N"/>
    <property type="match status" value="1"/>
</dbReference>
<evidence type="ECO:0000256" key="7">
    <source>
        <dbReference type="ARBA" id="ARBA00022448"/>
    </source>
</evidence>
<evidence type="ECO:0000256" key="1">
    <source>
        <dbReference type="ARBA" id="ARBA00002444"/>
    </source>
</evidence>
<name>A0A0H3G502_ZYMMA</name>
<keyword evidence="9 20" id="KW-0812">Transmembrane</keyword>
<evidence type="ECO:0000313" key="25">
    <source>
        <dbReference type="Proteomes" id="UP000001494"/>
    </source>
</evidence>
<evidence type="ECO:0000256" key="22">
    <source>
        <dbReference type="SAM" id="MobiDB-lite"/>
    </source>
</evidence>
<dbReference type="InterPro" id="IPR036922">
    <property type="entry name" value="Rieske_2Fe-2S_sf"/>
</dbReference>
<evidence type="ECO:0000256" key="14">
    <source>
        <dbReference type="ARBA" id="ARBA00022989"/>
    </source>
</evidence>
<evidence type="ECO:0000256" key="2">
    <source>
        <dbReference type="ARBA" id="ARBA00004162"/>
    </source>
</evidence>
<keyword evidence="14 20" id="KW-1133">Transmembrane helix</keyword>
<evidence type="ECO:0000256" key="9">
    <source>
        <dbReference type="ARBA" id="ARBA00022692"/>
    </source>
</evidence>
<keyword evidence="18" id="KW-1015">Disulfide bond</keyword>
<dbReference type="GO" id="GO:0008121">
    <property type="term" value="F:quinol-cytochrome-c reductase activity"/>
    <property type="evidence" value="ECO:0007669"/>
    <property type="project" value="UniProtKB-EC"/>
</dbReference>
<dbReference type="CDD" id="cd03470">
    <property type="entry name" value="Rieske_cytochrome_bc1"/>
    <property type="match status" value="1"/>
</dbReference>
<dbReference type="Proteomes" id="UP000001494">
    <property type="component" value="Chromosome"/>
</dbReference>
<dbReference type="PROSITE" id="PS51296">
    <property type="entry name" value="RIESKE"/>
    <property type="match status" value="1"/>
</dbReference>
<comment type="miscellaneous">
    <text evidence="20">The Rieske protein is a high potential 2Fe-2S protein.</text>
</comment>
<evidence type="ECO:0000256" key="13">
    <source>
        <dbReference type="ARBA" id="ARBA00022982"/>
    </source>
</evidence>
<evidence type="ECO:0000256" key="17">
    <source>
        <dbReference type="ARBA" id="ARBA00023136"/>
    </source>
</evidence>
<keyword evidence="15" id="KW-0408">Iron</keyword>
<dbReference type="EMBL" id="CP002850">
    <property type="protein sequence ID" value="AEH62199.1"/>
    <property type="molecule type" value="Genomic_DNA"/>
</dbReference>
<dbReference type="EC" id="7.1.1.8" evidence="5 20"/>
<dbReference type="GO" id="GO:0016491">
    <property type="term" value="F:oxidoreductase activity"/>
    <property type="evidence" value="ECO:0007669"/>
    <property type="project" value="UniProtKB-KW"/>
</dbReference>
<comment type="function">
    <text evidence="1">Component of the ubiquinol-cytochrome c reductase complex (complex III or cytochrome b-c1 complex), which is a respiratory chain that generates an electrochemical potential coupled to ATP synthesis.</text>
</comment>
<evidence type="ECO:0000259" key="23">
    <source>
        <dbReference type="PROSITE" id="PS51296"/>
    </source>
</evidence>
<dbReference type="KEGG" id="zmm:Zmob_0349"/>
<proteinExistence type="inferred from homology"/>
<dbReference type="RefSeq" id="WP_014500460.1">
    <property type="nucleotide sequence ID" value="NC_017262.1"/>
</dbReference>
<evidence type="ECO:0000256" key="8">
    <source>
        <dbReference type="ARBA" id="ARBA00022475"/>
    </source>
</evidence>
<comment type="cofactor">
    <cofactor evidence="20">
        <name>[2Fe-2S] cluster</name>
        <dbReference type="ChEBI" id="CHEBI:190135"/>
    </cofactor>
    <text evidence="20">Binds 1 [2Fe-2S] cluster per subunit.</text>
</comment>
<keyword evidence="24" id="KW-0560">Oxidoreductase</keyword>
<evidence type="ECO:0000256" key="18">
    <source>
        <dbReference type="ARBA" id="ARBA00023157"/>
    </source>
</evidence>
<evidence type="ECO:0000256" key="10">
    <source>
        <dbReference type="ARBA" id="ARBA00022714"/>
    </source>
</evidence>
<dbReference type="PROSITE" id="PS51318">
    <property type="entry name" value="TAT"/>
    <property type="match status" value="1"/>
</dbReference>
<dbReference type="InterPro" id="IPR005805">
    <property type="entry name" value="Rieske_Fe-S_prot_C"/>
</dbReference>
<dbReference type="Gene3D" id="1.20.5.510">
    <property type="entry name" value="Single helix bin"/>
    <property type="match status" value="1"/>
</dbReference>
<dbReference type="GO" id="GO:0005886">
    <property type="term" value="C:plasma membrane"/>
    <property type="evidence" value="ECO:0007669"/>
    <property type="project" value="UniProtKB-SubCell"/>
</dbReference>
<dbReference type="InterPro" id="IPR019470">
    <property type="entry name" value="Ubiq_cytC_Rdtase_Fe-S_su_TAT"/>
</dbReference>
<keyword evidence="11" id="KW-0479">Metal-binding</keyword>
<comment type="similarity">
    <text evidence="3">Belongs to the Rieske iron-sulfur protein family.</text>
</comment>
<evidence type="ECO:0000256" key="21">
    <source>
        <dbReference type="RuleBase" id="RU004497"/>
    </source>
</evidence>
<feature type="region of interest" description="Disordered" evidence="22">
    <location>
        <begin position="1"/>
        <end position="29"/>
    </location>
</feature>
<evidence type="ECO:0000256" key="4">
    <source>
        <dbReference type="ARBA" id="ARBA00011649"/>
    </source>
</evidence>
<sequence>MSKDDEGHSLKKTQSDFPEGQPETSDSLDRRDFLNVAAAGLAGIGVCGAAIPFIAQMNPSKDVSEQGKTEVDISTVPPGQTVKVVWRDQPVFIRHLTEQEITEANAVALSDLRDPETLAQRTKAGKQDWLVTMAICTHLGCIPQGSHAGEPRGEYGGYICSCHGSAFDTAGRIRRGPAPTNLVVPPYRFISPSVISIG</sequence>
<dbReference type="OrthoDB" id="9767869at2"/>
<keyword evidence="16" id="KW-0411">Iron-sulfur</keyword>
<evidence type="ECO:0000256" key="16">
    <source>
        <dbReference type="ARBA" id="ARBA00023014"/>
    </source>
</evidence>
<evidence type="ECO:0000256" key="20">
    <source>
        <dbReference type="RuleBase" id="RU004494"/>
    </source>
</evidence>
<dbReference type="GO" id="GO:0051537">
    <property type="term" value="F:2 iron, 2 sulfur cluster binding"/>
    <property type="evidence" value="ECO:0007669"/>
    <property type="project" value="UniProtKB-KW"/>
</dbReference>
<dbReference type="InterPro" id="IPR014349">
    <property type="entry name" value="Rieske_Fe-S_prot"/>
</dbReference>
<dbReference type="FunFam" id="2.102.10.10:FF:000001">
    <property type="entry name" value="Cytochrome b-c1 complex subunit Rieske, mitochondrial"/>
    <property type="match status" value="1"/>
</dbReference>
<dbReference type="Gene3D" id="2.102.10.10">
    <property type="entry name" value="Rieske [2Fe-2S] iron-sulphur domain"/>
    <property type="match status" value="1"/>
</dbReference>
<dbReference type="AlphaFoldDB" id="A0A0H3G502"/>
<dbReference type="Pfam" id="PF00355">
    <property type="entry name" value="Rieske"/>
    <property type="match status" value="1"/>
</dbReference>
<comment type="subunit">
    <text evidence="4 21">The main subunits of complex b-c1 are: cytochrome b, cytochrome c1 and the Rieske protein.</text>
</comment>
<dbReference type="PRINTS" id="PR00162">
    <property type="entry name" value="RIESKE"/>
</dbReference>
<protein>
    <recommendedName>
        <fullName evidence="6 20">Ubiquinol-cytochrome c reductase iron-sulfur subunit</fullName>
        <ecNumber evidence="5 20">7.1.1.8</ecNumber>
    </recommendedName>
</protein>
<comment type="subcellular location">
    <subcellularLocation>
        <location evidence="2">Cell membrane</location>
        <topology evidence="2">Single-pass membrane protein</topology>
    </subcellularLocation>
</comment>
<reference evidence="24 25" key="1">
    <citation type="journal article" date="2011" name="J. Bacteriol.">
        <title>Genome sequence of the ethanol-producing Zymomonas mobilis subsp. mobilis lectotype strain ATCC 10988.</title>
        <authorList>
            <person name="Pappas K.M."/>
            <person name="Kouvelis V.N."/>
            <person name="Saunders E."/>
            <person name="Brettin T.S."/>
            <person name="Bruce D."/>
            <person name="Detter C."/>
            <person name="Balakireva M."/>
            <person name="Han C.S."/>
            <person name="Savvakis G."/>
            <person name="Kyrpides N.C."/>
            <person name="Typas M.A."/>
        </authorList>
    </citation>
    <scope>NUCLEOTIDE SEQUENCE [LARGE SCALE GENOMIC DNA]</scope>
    <source>
        <strain evidence="25">ATCC 10988 / DSM 424 / CCUG 17860 / LMG 404 / NCIMB 8938 / NRRL B-806 / ZM1</strain>
    </source>
</reference>
<evidence type="ECO:0000256" key="19">
    <source>
        <dbReference type="ARBA" id="ARBA00029351"/>
    </source>
</evidence>
<evidence type="ECO:0000256" key="6">
    <source>
        <dbReference type="ARBA" id="ARBA00019816"/>
    </source>
</evidence>
<feature type="transmembrane region" description="Helical" evidence="20">
    <location>
        <begin position="33"/>
        <end position="55"/>
    </location>
</feature>
<keyword evidence="12" id="KW-1278">Translocase</keyword>
<comment type="catalytic activity">
    <reaction evidence="19 20">
        <text>a quinol + 2 Fe(III)-[cytochrome c](out) = a quinone + 2 Fe(II)-[cytochrome c](out) + 2 H(+)(out)</text>
        <dbReference type="Rhea" id="RHEA:11484"/>
        <dbReference type="Rhea" id="RHEA-COMP:10350"/>
        <dbReference type="Rhea" id="RHEA-COMP:14399"/>
        <dbReference type="ChEBI" id="CHEBI:15378"/>
        <dbReference type="ChEBI" id="CHEBI:24646"/>
        <dbReference type="ChEBI" id="CHEBI:29033"/>
        <dbReference type="ChEBI" id="CHEBI:29034"/>
        <dbReference type="ChEBI" id="CHEBI:132124"/>
        <dbReference type="EC" id="7.1.1.8"/>
    </reaction>
</comment>
<dbReference type="GeneID" id="79903898"/>
<dbReference type="SUPFAM" id="SSF50022">
    <property type="entry name" value="ISP domain"/>
    <property type="match status" value="1"/>
</dbReference>
<keyword evidence="13 20" id="KW-0249">Electron transport</keyword>
<feature type="domain" description="Rieske" evidence="23">
    <location>
        <begin position="104"/>
        <end position="196"/>
    </location>
</feature>
<evidence type="ECO:0000313" key="24">
    <source>
        <dbReference type="EMBL" id="AEH62199.1"/>
    </source>
</evidence>
<dbReference type="GO" id="GO:0046872">
    <property type="term" value="F:metal ion binding"/>
    <property type="evidence" value="ECO:0007669"/>
    <property type="project" value="UniProtKB-KW"/>
</dbReference>
<keyword evidence="7 20" id="KW-0813">Transport</keyword>
<evidence type="ECO:0000256" key="5">
    <source>
        <dbReference type="ARBA" id="ARBA00012951"/>
    </source>
</evidence>